<accession>A0A8H8CI44</accession>
<organism evidence="2">
    <name type="scientific">Psilocybe cubensis</name>
    <name type="common">Psychedelic mushroom</name>
    <name type="synonym">Stropharia cubensis</name>
    <dbReference type="NCBI Taxonomy" id="181762"/>
    <lineage>
        <taxon>Eukaryota</taxon>
        <taxon>Fungi</taxon>
        <taxon>Dikarya</taxon>
        <taxon>Basidiomycota</taxon>
        <taxon>Agaricomycotina</taxon>
        <taxon>Agaricomycetes</taxon>
        <taxon>Agaricomycetidae</taxon>
        <taxon>Agaricales</taxon>
        <taxon>Agaricineae</taxon>
        <taxon>Strophariaceae</taxon>
        <taxon>Psilocybe</taxon>
    </lineage>
</organism>
<keyword evidence="1" id="KW-0732">Signal</keyword>
<name>A0A8H8CI44_PSICU</name>
<dbReference type="EMBL" id="JAFIQS010000009">
    <property type="protein sequence ID" value="KAG5165649.1"/>
    <property type="molecule type" value="Genomic_DNA"/>
</dbReference>
<gene>
    <name evidence="2" type="ORF">JR316_009232</name>
</gene>
<dbReference type="OrthoDB" id="3439550at2759"/>
<protein>
    <recommendedName>
        <fullName evidence="3">Hydrophobin</fullName>
    </recommendedName>
</protein>
<comment type="caution">
    <text evidence="2">The sequence shown here is derived from an EMBL/GenBank/DDBJ whole genome shotgun (WGS) entry which is preliminary data.</text>
</comment>
<evidence type="ECO:0000256" key="1">
    <source>
        <dbReference type="SAM" id="SignalP"/>
    </source>
</evidence>
<feature type="chain" id="PRO_5034938219" description="Hydrophobin" evidence="1">
    <location>
        <begin position="21"/>
        <end position="89"/>
    </location>
</feature>
<feature type="signal peptide" evidence="1">
    <location>
        <begin position="1"/>
        <end position="20"/>
    </location>
</feature>
<reference evidence="2" key="1">
    <citation type="submission" date="2021-02" db="EMBL/GenBank/DDBJ databases">
        <title>Psilocybe cubensis genome.</title>
        <authorList>
            <person name="Mckernan K.J."/>
            <person name="Crawford S."/>
            <person name="Trippe A."/>
            <person name="Kane L.T."/>
            <person name="Mclaughlin S."/>
        </authorList>
    </citation>
    <scope>NUCLEOTIDE SEQUENCE [LARGE SCALE GENOMIC DNA]</scope>
    <source>
        <strain evidence="2">MGC-MH-2018</strain>
    </source>
</reference>
<proteinExistence type="predicted"/>
<sequence>MKFTSAIALVLAALPVMVSSAATGTNATDACIQACCDAVVPGVRPSGNVGINCHADNTGDCPFTGQVRACCTRIGGFGSNNVGTGLGCN</sequence>
<evidence type="ECO:0000313" key="2">
    <source>
        <dbReference type="EMBL" id="KAG5165649.1"/>
    </source>
</evidence>
<dbReference type="AlphaFoldDB" id="A0A8H8CI44"/>
<evidence type="ECO:0008006" key="3">
    <source>
        <dbReference type="Google" id="ProtNLM"/>
    </source>
</evidence>